<evidence type="ECO:0000313" key="3">
    <source>
        <dbReference type="Proteomes" id="UP000313359"/>
    </source>
</evidence>
<dbReference type="AlphaFoldDB" id="A0A5C2RPZ4"/>
<evidence type="ECO:0000313" key="2">
    <source>
        <dbReference type="EMBL" id="RPD53230.1"/>
    </source>
</evidence>
<reference evidence="2" key="1">
    <citation type="journal article" date="2018" name="Genome Biol. Evol.">
        <title>Genomics and development of Lentinus tigrinus, a white-rot wood-decaying mushroom with dimorphic fruiting bodies.</title>
        <authorList>
            <person name="Wu B."/>
            <person name="Xu Z."/>
            <person name="Knudson A."/>
            <person name="Carlson A."/>
            <person name="Chen N."/>
            <person name="Kovaka S."/>
            <person name="LaButti K."/>
            <person name="Lipzen A."/>
            <person name="Pennachio C."/>
            <person name="Riley R."/>
            <person name="Schakwitz W."/>
            <person name="Umezawa K."/>
            <person name="Ohm R.A."/>
            <person name="Grigoriev I.V."/>
            <person name="Nagy L.G."/>
            <person name="Gibbons J."/>
            <person name="Hibbett D."/>
        </authorList>
    </citation>
    <scope>NUCLEOTIDE SEQUENCE [LARGE SCALE GENOMIC DNA]</scope>
    <source>
        <strain evidence="2">ALCF2SS1-6</strain>
    </source>
</reference>
<name>A0A5C2RPZ4_9APHY</name>
<dbReference type="EMBL" id="ML122326">
    <property type="protein sequence ID" value="RPD53230.1"/>
    <property type="molecule type" value="Genomic_DNA"/>
</dbReference>
<dbReference type="Proteomes" id="UP000313359">
    <property type="component" value="Unassembled WGS sequence"/>
</dbReference>
<feature type="compositionally biased region" description="Acidic residues" evidence="1">
    <location>
        <begin position="135"/>
        <end position="151"/>
    </location>
</feature>
<dbReference type="OrthoDB" id="10515496at2759"/>
<protein>
    <submittedName>
        <fullName evidence="2">Uncharacterized protein</fullName>
    </submittedName>
</protein>
<organism evidence="2 3">
    <name type="scientific">Lentinus tigrinus ALCF2SS1-6</name>
    <dbReference type="NCBI Taxonomy" id="1328759"/>
    <lineage>
        <taxon>Eukaryota</taxon>
        <taxon>Fungi</taxon>
        <taxon>Dikarya</taxon>
        <taxon>Basidiomycota</taxon>
        <taxon>Agaricomycotina</taxon>
        <taxon>Agaricomycetes</taxon>
        <taxon>Polyporales</taxon>
        <taxon>Polyporaceae</taxon>
        <taxon>Lentinus</taxon>
    </lineage>
</organism>
<feature type="region of interest" description="Disordered" evidence="1">
    <location>
        <begin position="135"/>
        <end position="162"/>
    </location>
</feature>
<accession>A0A5C2RPZ4</accession>
<keyword evidence="3" id="KW-1185">Reference proteome</keyword>
<sequence length="162" mass="17851">MAVYEKAKILFSLKGAKVKLSGDRYEGIASVQIVECSPAISMLLVIPAIPEGIVDMISITDQAQLKSDQTTCAVEIALTRTGAVVHEPVFTVTVQLQEPIVFWEFMAIYTTAMLKYGNHQVAIDDLLTEIINDEESELKDEDESEESEADDPDHFEAINDSA</sequence>
<feature type="compositionally biased region" description="Basic and acidic residues" evidence="1">
    <location>
        <begin position="152"/>
        <end position="162"/>
    </location>
</feature>
<proteinExistence type="predicted"/>
<gene>
    <name evidence="2" type="ORF">L227DRAFT_617142</name>
</gene>
<evidence type="ECO:0000256" key="1">
    <source>
        <dbReference type="SAM" id="MobiDB-lite"/>
    </source>
</evidence>